<keyword evidence="4" id="KW-0560">Oxidoreductase</keyword>
<evidence type="ECO:0000259" key="5">
    <source>
        <dbReference type="Pfam" id="PF07992"/>
    </source>
</evidence>
<evidence type="ECO:0000256" key="4">
    <source>
        <dbReference type="ARBA" id="ARBA00023002"/>
    </source>
</evidence>
<dbReference type="Gene3D" id="3.50.50.60">
    <property type="entry name" value="FAD/NAD(P)-binding domain"/>
    <property type="match status" value="2"/>
</dbReference>
<evidence type="ECO:0000256" key="3">
    <source>
        <dbReference type="ARBA" id="ARBA00022827"/>
    </source>
</evidence>
<dbReference type="PANTHER" id="PTHR43557:SF2">
    <property type="entry name" value="RIESKE DOMAIN-CONTAINING PROTEIN-RELATED"/>
    <property type="match status" value="1"/>
</dbReference>
<dbReference type="PRINTS" id="PR00411">
    <property type="entry name" value="PNDRDTASEI"/>
</dbReference>
<keyword evidence="2" id="KW-0285">Flavoprotein</keyword>
<comment type="cofactor">
    <cofactor evidence="1">
        <name>FAD</name>
        <dbReference type="ChEBI" id="CHEBI:57692"/>
    </cofactor>
</comment>
<dbReference type="GO" id="GO:0005737">
    <property type="term" value="C:cytoplasm"/>
    <property type="evidence" value="ECO:0007669"/>
    <property type="project" value="TreeGrafter"/>
</dbReference>
<protein>
    <submittedName>
        <fullName evidence="7">NAD/ferredoxin-dependent reductase-like protein</fullName>
    </submittedName>
</protein>
<evidence type="ECO:0000256" key="1">
    <source>
        <dbReference type="ARBA" id="ARBA00001974"/>
    </source>
</evidence>
<dbReference type="InterPro" id="IPR050446">
    <property type="entry name" value="FAD-oxidoreductase/Apoptosis"/>
</dbReference>
<dbReference type="Gene3D" id="3.30.390.30">
    <property type="match status" value="1"/>
</dbReference>
<keyword evidence="3" id="KW-0274">FAD</keyword>
<dbReference type="RefSeq" id="WP_166659511.1">
    <property type="nucleotide sequence ID" value="NZ_SNXZ01000011.1"/>
</dbReference>
<dbReference type="Pfam" id="PF07992">
    <property type="entry name" value="Pyr_redox_2"/>
    <property type="match status" value="1"/>
</dbReference>
<feature type="domain" description="FAD/NAD(P)-binding" evidence="5">
    <location>
        <begin position="3"/>
        <end position="295"/>
    </location>
</feature>
<dbReference type="EMBL" id="SNXZ01000011">
    <property type="protein sequence ID" value="TDP90000.1"/>
    <property type="molecule type" value="Genomic_DNA"/>
</dbReference>
<dbReference type="InterPro" id="IPR016156">
    <property type="entry name" value="FAD/NAD-linked_Rdtase_dimer_sf"/>
</dbReference>
<comment type="caution">
    <text evidence="7">The sequence shown here is derived from an EMBL/GenBank/DDBJ whole genome shotgun (WGS) entry which is preliminary data.</text>
</comment>
<proteinExistence type="predicted"/>
<dbReference type="PRINTS" id="PR00368">
    <property type="entry name" value="FADPNR"/>
</dbReference>
<accession>A0A4R6RT45</accession>
<dbReference type="PANTHER" id="PTHR43557">
    <property type="entry name" value="APOPTOSIS-INDUCING FACTOR 1"/>
    <property type="match status" value="1"/>
</dbReference>
<evidence type="ECO:0000259" key="6">
    <source>
        <dbReference type="Pfam" id="PF14759"/>
    </source>
</evidence>
<reference evidence="7 8" key="1">
    <citation type="submission" date="2019-03" db="EMBL/GenBank/DDBJ databases">
        <title>Genomic Encyclopedia of Type Strains, Phase IV (KMG-IV): sequencing the most valuable type-strain genomes for metagenomic binning, comparative biology and taxonomic classification.</title>
        <authorList>
            <person name="Goeker M."/>
        </authorList>
    </citation>
    <scope>NUCLEOTIDE SEQUENCE [LARGE SCALE GENOMIC DNA]</scope>
    <source>
        <strain evidence="7 8">DSM 45361</strain>
    </source>
</reference>
<dbReference type="SUPFAM" id="SSF55424">
    <property type="entry name" value="FAD/NAD-linked reductases, dimerisation (C-terminal) domain"/>
    <property type="match status" value="1"/>
</dbReference>
<gene>
    <name evidence="7" type="ORF">EV186_111126</name>
</gene>
<dbReference type="InterPro" id="IPR023753">
    <property type="entry name" value="FAD/NAD-binding_dom"/>
</dbReference>
<organism evidence="7 8">
    <name type="scientific">Labedaea rhizosphaerae</name>
    <dbReference type="NCBI Taxonomy" id="598644"/>
    <lineage>
        <taxon>Bacteria</taxon>
        <taxon>Bacillati</taxon>
        <taxon>Actinomycetota</taxon>
        <taxon>Actinomycetes</taxon>
        <taxon>Pseudonocardiales</taxon>
        <taxon>Pseudonocardiaceae</taxon>
        <taxon>Labedaea</taxon>
    </lineage>
</organism>
<dbReference type="GO" id="GO:0016651">
    <property type="term" value="F:oxidoreductase activity, acting on NAD(P)H"/>
    <property type="evidence" value="ECO:0007669"/>
    <property type="project" value="TreeGrafter"/>
</dbReference>
<dbReference type="SUPFAM" id="SSF51905">
    <property type="entry name" value="FAD/NAD(P)-binding domain"/>
    <property type="match status" value="2"/>
</dbReference>
<dbReference type="Pfam" id="PF14759">
    <property type="entry name" value="Reductase_C"/>
    <property type="match status" value="1"/>
</dbReference>
<sequence length="390" mass="40879">MEHVVVVGASAAGLAAADSLRRNGYHGELTIVGAEPHHPYDRPPLSKQVLRGEWEPEKIAFRKSETLGAQWVLGAQATALDTGARVVTLEDDRTLPYDGLVIATGVAPRPLPHAQGLEGVHLLRTVDDALALRAGLREAGTVVVVGAGFLGTEIAAAATGFDCRVTLIDPLPVPLAGPFGKQLGELVAGLHTRHGVRVRCGNGVRGLTHAGGRVTGVTLDRGDTEPADLVLVAIGAAPNTGWLHESGVPLGDGVLCDAFCRAAPGVVAAGDVARWEHPELGSIRIEHRMNATEQGAAAAACLLGADTPFAPVPFFWTDQYDVKIQVHGHPCPEAELHVVRGEPESGSFAAVYEKDGRVAAALTWGLPKAGPRLRKLVIARAPLREALVTE</sequence>
<keyword evidence="8" id="KW-1185">Reference proteome</keyword>
<dbReference type="AlphaFoldDB" id="A0A4R6RT45"/>
<dbReference type="InterPro" id="IPR028202">
    <property type="entry name" value="Reductase_C"/>
</dbReference>
<name>A0A4R6RT45_LABRH</name>
<evidence type="ECO:0000313" key="7">
    <source>
        <dbReference type="EMBL" id="TDP90000.1"/>
    </source>
</evidence>
<evidence type="ECO:0000313" key="8">
    <source>
        <dbReference type="Proteomes" id="UP000295444"/>
    </source>
</evidence>
<dbReference type="Proteomes" id="UP000295444">
    <property type="component" value="Unassembled WGS sequence"/>
</dbReference>
<dbReference type="InterPro" id="IPR036188">
    <property type="entry name" value="FAD/NAD-bd_sf"/>
</dbReference>
<feature type="domain" description="Reductase C-terminal" evidence="6">
    <location>
        <begin position="314"/>
        <end position="387"/>
    </location>
</feature>
<evidence type="ECO:0000256" key="2">
    <source>
        <dbReference type="ARBA" id="ARBA00022630"/>
    </source>
</evidence>